<dbReference type="FunFam" id="1.20.1270.20:FF:000001">
    <property type="entry name" value="Hydroxylamine reductase"/>
    <property type="match status" value="1"/>
</dbReference>
<dbReference type="InterPro" id="IPR010048">
    <property type="entry name" value="Hydroxylam_reduct"/>
</dbReference>
<evidence type="ECO:0000313" key="11">
    <source>
        <dbReference type="Proteomes" id="UP000005262"/>
    </source>
</evidence>
<dbReference type="NCBIfam" id="NF003658">
    <property type="entry name" value="PRK05290.1"/>
    <property type="match status" value="1"/>
</dbReference>
<gene>
    <name evidence="9" type="primary">hcp</name>
    <name evidence="10" type="ordered locus">Desmer_4366</name>
</gene>
<evidence type="ECO:0000256" key="6">
    <source>
        <dbReference type="ARBA" id="ARBA00023004"/>
    </source>
</evidence>
<dbReference type="AlphaFoldDB" id="J7J4H0"/>
<dbReference type="OrthoDB" id="9761526at2"/>
<feature type="binding site" evidence="9">
    <location>
        <position position="8"/>
    </location>
    <ligand>
        <name>[4Fe-4S] cluster</name>
        <dbReference type="ChEBI" id="CHEBI:49883"/>
    </ligand>
</feature>
<accession>J7J4H0</accession>
<keyword evidence="2 9" id="KW-0004">4Fe-4S</keyword>
<feature type="binding site" evidence="9">
    <location>
        <position position="17"/>
    </location>
    <ligand>
        <name>[4Fe-4S] cluster</name>
        <dbReference type="ChEBI" id="CHEBI:49883"/>
    </ligand>
</feature>
<dbReference type="HOGENOM" id="CLU_038344_2_0_9"/>
<feature type="modified residue" description="Cysteine persulfide" evidence="9">
    <location>
        <position position="402"/>
    </location>
</feature>
<dbReference type="GO" id="GO:0004601">
    <property type="term" value="F:peroxidase activity"/>
    <property type="evidence" value="ECO:0007669"/>
    <property type="project" value="TreeGrafter"/>
</dbReference>
<comment type="cofactor">
    <cofactor evidence="9">
        <name>[4Fe-4S] cluster</name>
        <dbReference type="ChEBI" id="CHEBI:49883"/>
    </cofactor>
    <text evidence="9">Binds 1 [4Fe-4S] cluster.</text>
</comment>
<dbReference type="FunFam" id="3.40.50.2030:FF:000001">
    <property type="entry name" value="Hydroxylamine reductase"/>
    <property type="match status" value="1"/>
</dbReference>
<keyword evidence="4 9" id="KW-0479">Metal-binding</keyword>
<evidence type="ECO:0000256" key="3">
    <source>
        <dbReference type="ARBA" id="ARBA00022490"/>
    </source>
</evidence>
<dbReference type="GO" id="GO:0046872">
    <property type="term" value="F:metal ion binding"/>
    <property type="evidence" value="ECO:0007669"/>
    <property type="project" value="UniProtKB-KW"/>
</dbReference>
<sequence length="547" mass="59854">MSMFCYQCQETAKGTGCTIKGVCGKTENVANLQDLLIYTLKGIALYAVQAREINLVRPDIDKFIMESLFSTITNANFDKSRFVERIQEGLALRDGLKQEIIKAGGTIPANLHDAATWTEEADQFETKAAVIGILATANEDLRSLRELLTYGLKGMAAYAEHAYTLEYQETGIFAFIEKALAATLDDTLEAGDLVALVLEAGKFGVDVMALLDKANTTTYGNPELTKVNIGVRNNPAILISGHDLKDLEELLIQTEGTGVDVYTHGEMLPAHYYPAFKKYDHFVGNYGNAWYKQDKEFDSFNGPVFLTTNCLVPPKESYKDRVYTTGVVGFEGVKHIPDRAEGKAKDFSALIAHAKSCPSPTEIETGEIVGGFAHNQVMALADKVVDAVKSGAIKRFFVMAGCDGRMKSRDYYTDFAKALPQDTVILTAGCAKYKYNKLNLGDIGGIPRVLDAGQCNDSYSLAVIALKLKEVFGLDDVNKLPISYNIAWYEQKAVIVLLALLYLGVKNIHLGPTLPGFLSPNVVKVLVENFGIAGISSVEEDVKMFMA</sequence>
<evidence type="ECO:0000256" key="1">
    <source>
        <dbReference type="ARBA" id="ARBA00004496"/>
    </source>
</evidence>
<dbReference type="KEGG" id="dmi:Desmer_4366"/>
<feature type="binding site" evidence="9">
    <location>
        <position position="5"/>
    </location>
    <ligand>
        <name>[4Fe-4S] cluster</name>
        <dbReference type="ChEBI" id="CHEBI:49883"/>
    </ligand>
</feature>
<protein>
    <recommendedName>
        <fullName evidence="9">Hydroxylamine reductase</fullName>
        <ecNumber evidence="9">1.7.99.1</ecNumber>
    </recommendedName>
    <alternativeName>
        <fullName evidence="9">Hybrid-cluster protein</fullName>
        <shortName evidence="9">HCP</shortName>
    </alternativeName>
    <alternativeName>
        <fullName evidence="9">Prismane protein</fullName>
    </alternativeName>
</protein>
<feature type="binding site" evidence="9">
    <location>
        <position position="430"/>
    </location>
    <ligand>
        <name>hybrid [4Fe-2O-2S] cluster</name>
        <dbReference type="ChEBI" id="CHEBI:60519"/>
    </ligand>
</feature>
<dbReference type="PIRSF" id="PIRSF000076">
    <property type="entry name" value="HCP"/>
    <property type="match status" value="1"/>
</dbReference>
<evidence type="ECO:0000313" key="10">
    <source>
        <dbReference type="EMBL" id="AFQ46178.1"/>
    </source>
</evidence>
<dbReference type="GO" id="GO:0042542">
    <property type="term" value="P:response to hydrogen peroxide"/>
    <property type="evidence" value="ECO:0007669"/>
    <property type="project" value="TreeGrafter"/>
</dbReference>
<feature type="binding site" evidence="9">
    <location>
        <position position="310"/>
    </location>
    <ligand>
        <name>hybrid [4Fe-2O-2S] cluster</name>
        <dbReference type="ChEBI" id="CHEBI:60519"/>
    </ligand>
</feature>
<reference evidence="11" key="2">
    <citation type="submission" date="2012-08" db="EMBL/GenBank/DDBJ databases">
        <title>Finished genome of Desulfosporosinus meridiei DSM 13257.</title>
        <authorList>
            <person name="Huntemann M."/>
            <person name="Wei C.-L."/>
            <person name="Han J."/>
            <person name="Detter J.C."/>
            <person name="Han C."/>
            <person name="Davenport K."/>
            <person name="Daligault H."/>
            <person name="Erkkila T."/>
            <person name="Gu W."/>
            <person name="Munk A.C.C."/>
            <person name="Teshima H."/>
            <person name="Xu Y."/>
            <person name="Chain P."/>
            <person name="Tapia R."/>
            <person name="Chen A."/>
            <person name="Krypides N."/>
            <person name="Mavromatis K."/>
            <person name="Markowitz V."/>
            <person name="Szeto E."/>
            <person name="Ivanova N."/>
            <person name="Mikhailova N."/>
            <person name="Ovchinnikova G."/>
            <person name="Pagani I."/>
            <person name="Pati A."/>
            <person name="Goodwin L."/>
            <person name="Peters L."/>
            <person name="Pitluck S."/>
            <person name="Woyke T."/>
            <person name="Pester M."/>
            <person name="Spring S."/>
            <person name="Ollivier B."/>
            <person name="Rattei T."/>
            <person name="Klenk H.-P."/>
            <person name="Wagner M."/>
            <person name="Loy A."/>
        </authorList>
    </citation>
    <scope>NUCLEOTIDE SEQUENCE [LARGE SCALE GENOMIC DNA]</scope>
    <source>
        <strain evidence="11">ATCC BAA-275 / DSM 13257 / NCIMB 13706 / S10</strain>
    </source>
</reference>
<keyword evidence="3 9" id="KW-0963">Cytoplasm</keyword>
<dbReference type="InterPro" id="IPR016099">
    <property type="entry name" value="Prismane-like_a/b-sand"/>
</dbReference>
<evidence type="ECO:0000256" key="8">
    <source>
        <dbReference type="ARBA" id="ARBA00051350"/>
    </source>
</evidence>
<dbReference type="NCBIfam" id="TIGR01703">
    <property type="entry name" value="hybrid_clust"/>
    <property type="match status" value="1"/>
</dbReference>
<dbReference type="eggNOG" id="COG1151">
    <property type="taxonomic scope" value="Bacteria"/>
</dbReference>
<comment type="similarity">
    <text evidence="9">Belongs to the HCP family.</text>
</comment>
<evidence type="ECO:0000256" key="5">
    <source>
        <dbReference type="ARBA" id="ARBA00023002"/>
    </source>
</evidence>
<dbReference type="CDD" id="cd01914">
    <property type="entry name" value="HCP"/>
    <property type="match status" value="1"/>
</dbReference>
<feature type="binding site" evidence="9">
    <location>
        <position position="490"/>
    </location>
    <ligand>
        <name>hybrid [4Fe-2O-2S] cluster</name>
        <dbReference type="ChEBI" id="CHEBI:60519"/>
    </ligand>
</feature>
<comment type="cofactor">
    <cofactor evidence="9">
        <name>hybrid [4Fe-2O-2S] cluster</name>
        <dbReference type="ChEBI" id="CHEBI:60519"/>
    </cofactor>
    <text evidence="9">Binds 1 hybrid [4Fe-2O-2S] cluster.</text>
</comment>
<evidence type="ECO:0000256" key="4">
    <source>
        <dbReference type="ARBA" id="ARBA00022723"/>
    </source>
</evidence>
<dbReference type="InterPro" id="IPR011254">
    <property type="entry name" value="Prismane-like_sf"/>
</dbReference>
<dbReference type="InterPro" id="IPR016100">
    <property type="entry name" value="Prismane_a-bundle"/>
</dbReference>
<feature type="binding site" evidence="9">
    <location>
        <position position="455"/>
    </location>
    <ligand>
        <name>hybrid [4Fe-2O-2S] cluster</name>
        <dbReference type="ChEBI" id="CHEBI:60519"/>
    </ligand>
</feature>
<dbReference type="FunFam" id="3.40.50.2030:FF:000002">
    <property type="entry name" value="Hydroxylamine reductase"/>
    <property type="match status" value="1"/>
</dbReference>
<dbReference type="GO" id="GO:0050418">
    <property type="term" value="F:hydroxylamine reductase activity"/>
    <property type="evidence" value="ECO:0007669"/>
    <property type="project" value="UniProtKB-UniRule"/>
</dbReference>
<dbReference type="Pfam" id="PF03063">
    <property type="entry name" value="Prismane"/>
    <property type="match status" value="1"/>
</dbReference>
<comment type="function">
    <text evidence="9">Catalyzes the reduction of hydroxylamine to form NH(3) and H(2)O.</text>
</comment>
<dbReference type="PANTHER" id="PTHR30109">
    <property type="entry name" value="HYDROXYLAMINE REDUCTASE"/>
    <property type="match status" value="1"/>
</dbReference>
<dbReference type="GO" id="GO:0005737">
    <property type="term" value="C:cytoplasm"/>
    <property type="evidence" value="ECO:0007669"/>
    <property type="project" value="UniProtKB-SubCell"/>
</dbReference>
<feature type="binding site" evidence="9">
    <location>
        <position position="23"/>
    </location>
    <ligand>
        <name>[4Fe-4S] cluster</name>
        <dbReference type="ChEBI" id="CHEBI:49883"/>
    </ligand>
</feature>
<feature type="binding site" evidence="9">
    <location>
        <position position="242"/>
    </location>
    <ligand>
        <name>hybrid [4Fe-2O-2S] cluster</name>
        <dbReference type="ChEBI" id="CHEBI:60519"/>
    </ligand>
</feature>
<evidence type="ECO:0000256" key="2">
    <source>
        <dbReference type="ARBA" id="ARBA00022485"/>
    </source>
</evidence>
<evidence type="ECO:0000256" key="9">
    <source>
        <dbReference type="HAMAP-Rule" id="MF_00069"/>
    </source>
</evidence>
<organism evidence="10 11">
    <name type="scientific">Desulfosporosinus meridiei (strain ATCC BAA-275 / DSM 13257 / KCTC 12902 / NCIMB 13706 / S10)</name>
    <dbReference type="NCBI Taxonomy" id="768704"/>
    <lineage>
        <taxon>Bacteria</taxon>
        <taxon>Bacillati</taxon>
        <taxon>Bacillota</taxon>
        <taxon>Clostridia</taxon>
        <taxon>Eubacteriales</taxon>
        <taxon>Desulfitobacteriaceae</taxon>
        <taxon>Desulfosporosinus</taxon>
    </lineage>
</organism>
<keyword evidence="5 9" id="KW-0560">Oxidoreductase</keyword>
<evidence type="ECO:0000256" key="7">
    <source>
        <dbReference type="ARBA" id="ARBA00023014"/>
    </source>
</evidence>
<dbReference type="STRING" id="768704.Desmer_4366"/>
<dbReference type="EC" id="1.7.99.1" evidence="9"/>
<dbReference type="PANTHER" id="PTHR30109:SF0">
    <property type="entry name" value="HYDROXYLAMINE REDUCTASE"/>
    <property type="match status" value="1"/>
</dbReference>
<dbReference type="GO" id="GO:0051539">
    <property type="term" value="F:4 iron, 4 sulfur cluster binding"/>
    <property type="evidence" value="ECO:0007669"/>
    <property type="project" value="UniProtKB-KW"/>
</dbReference>
<dbReference type="HAMAP" id="MF_00069">
    <property type="entry name" value="Hydroxylam_reduct"/>
    <property type="match status" value="1"/>
</dbReference>
<feature type="binding site" evidence="9">
    <location>
        <position position="492"/>
    </location>
    <ligand>
        <name>hybrid [4Fe-2O-2S] cluster</name>
        <dbReference type="ChEBI" id="CHEBI:60519"/>
    </ligand>
</feature>
<comment type="subcellular location">
    <subcellularLocation>
        <location evidence="1 9">Cytoplasm</location>
    </subcellularLocation>
</comment>
<dbReference type="Gene3D" id="3.40.50.2030">
    <property type="match status" value="2"/>
</dbReference>
<keyword evidence="7 9" id="KW-0411">Iron-sulfur</keyword>
<dbReference type="Gene3D" id="1.20.1270.20">
    <property type="match status" value="2"/>
</dbReference>
<name>J7J4H0_DESMD</name>
<keyword evidence="11" id="KW-1185">Reference proteome</keyword>
<reference evidence="10 11" key="1">
    <citation type="journal article" date="2012" name="J. Bacteriol.">
        <title>Complete genome sequences of Desulfosporosinus orientis DSM765T, Desulfosporosinus youngiae DSM17734T, Desulfosporosinus meridiei DSM13257T, and Desulfosporosinus acidiphilus DSM22704T.</title>
        <authorList>
            <person name="Pester M."/>
            <person name="Brambilla E."/>
            <person name="Alazard D."/>
            <person name="Rattei T."/>
            <person name="Weinmaier T."/>
            <person name="Han J."/>
            <person name="Lucas S."/>
            <person name="Lapidus A."/>
            <person name="Cheng J.F."/>
            <person name="Goodwin L."/>
            <person name="Pitluck S."/>
            <person name="Peters L."/>
            <person name="Ovchinnikova G."/>
            <person name="Teshima H."/>
            <person name="Detter J.C."/>
            <person name="Han C.S."/>
            <person name="Tapia R."/>
            <person name="Land M.L."/>
            <person name="Hauser L."/>
            <person name="Kyrpides N.C."/>
            <person name="Ivanova N.N."/>
            <person name="Pagani I."/>
            <person name="Huntmann M."/>
            <person name="Wei C.L."/>
            <person name="Davenport K.W."/>
            <person name="Daligault H."/>
            <person name="Chain P.S."/>
            <person name="Chen A."/>
            <person name="Mavromatis K."/>
            <person name="Markowitz V."/>
            <person name="Szeto E."/>
            <person name="Mikhailova N."/>
            <person name="Pati A."/>
            <person name="Wagner M."/>
            <person name="Woyke T."/>
            <person name="Ollivier B."/>
            <person name="Klenk H.P."/>
            <person name="Spring S."/>
            <person name="Loy A."/>
        </authorList>
    </citation>
    <scope>NUCLEOTIDE SEQUENCE [LARGE SCALE GENOMIC DNA]</scope>
    <source>
        <strain evidence="11">ATCC BAA-275 / DSM 13257 / NCIMB 13706 / S10</strain>
    </source>
</reference>
<dbReference type="SUPFAM" id="SSF56821">
    <property type="entry name" value="Prismane protein-like"/>
    <property type="match status" value="1"/>
</dbReference>
<dbReference type="InterPro" id="IPR004137">
    <property type="entry name" value="HCP/CODH"/>
</dbReference>
<keyword evidence="6 9" id="KW-0408">Iron</keyword>
<feature type="binding site" description="via persulfide group" evidence="9">
    <location>
        <position position="402"/>
    </location>
    <ligand>
        <name>hybrid [4Fe-2O-2S] cluster</name>
        <dbReference type="ChEBI" id="CHEBI:60519"/>
    </ligand>
</feature>
<dbReference type="EMBL" id="CP003629">
    <property type="protein sequence ID" value="AFQ46178.1"/>
    <property type="molecule type" value="Genomic_DNA"/>
</dbReference>
<feature type="binding site" evidence="9">
    <location>
        <position position="266"/>
    </location>
    <ligand>
        <name>hybrid [4Fe-2O-2S] cluster</name>
        <dbReference type="ChEBI" id="CHEBI:60519"/>
    </ligand>
</feature>
<dbReference type="RefSeq" id="WP_014905084.1">
    <property type="nucleotide sequence ID" value="NC_018515.1"/>
</dbReference>
<proteinExistence type="inferred from homology"/>
<comment type="catalytic activity">
    <reaction evidence="8 9">
        <text>A + NH4(+) + H2O = hydroxylamine + AH2 + H(+)</text>
        <dbReference type="Rhea" id="RHEA:22052"/>
        <dbReference type="ChEBI" id="CHEBI:13193"/>
        <dbReference type="ChEBI" id="CHEBI:15377"/>
        <dbReference type="ChEBI" id="CHEBI:15378"/>
        <dbReference type="ChEBI" id="CHEBI:15429"/>
        <dbReference type="ChEBI" id="CHEBI:17499"/>
        <dbReference type="ChEBI" id="CHEBI:28938"/>
        <dbReference type="EC" id="1.7.99.1"/>
    </reaction>
</comment>
<dbReference type="Proteomes" id="UP000005262">
    <property type="component" value="Chromosome"/>
</dbReference>